<evidence type="ECO:0000313" key="3">
    <source>
        <dbReference type="Proteomes" id="UP001152523"/>
    </source>
</evidence>
<evidence type="ECO:0000256" key="1">
    <source>
        <dbReference type="SAM" id="MobiDB-lite"/>
    </source>
</evidence>
<feature type="compositionally biased region" description="Acidic residues" evidence="1">
    <location>
        <begin position="72"/>
        <end position="87"/>
    </location>
</feature>
<dbReference type="EMBL" id="CAMAPF010000938">
    <property type="protein sequence ID" value="CAH9125710.1"/>
    <property type="molecule type" value="Genomic_DNA"/>
</dbReference>
<feature type="compositionally biased region" description="Basic and acidic residues" evidence="1">
    <location>
        <begin position="32"/>
        <end position="46"/>
    </location>
</feature>
<feature type="compositionally biased region" description="Basic and acidic residues" evidence="1">
    <location>
        <begin position="88"/>
        <end position="106"/>
    </location>
</feature>
<evidence type="ECO:0008006" key="4">
    <source>
        <dbReference type="Google" id="ProtNLM"/>
    </source>
</evidence>
<comment type="caution">
    <text evidence="2">The sequence shown here is derived from an EMBL/GenBank/DDBJ whole genome shotgun (WGS) entry which is preliminary data.</text>
</comment>
<reference evidence="2" key="1">
    <citation type="submission" date="2022-07" db="EMBL/GenBank/DDBJ databases">
        <authorList>
            <person name="Macas J."/>
            <person name="Novak P."/>
            <person name="Neumann P."/>
        </authorList>
    </citation>
    <scope>NUCLEOTIDE SEQUENCE</scope>
</reference>
<name>A0AAV0ERA6_9ASTE</name>
<feature type="compositionally biased region" description="Polar residues" evidence="1">
    <location>
        <begin position="51"/>
        <end position="68"/>
    </location>
</feature>
<organism evidence="2 3">
    <name type="scientific">Cuscuta epithymum</name>
    <dbReference type="NCBI Taxonomy" id="186058"/>
    <lineage>
        <taxon>Eukaryota</taxon>
        <taxon>Viridiplantae</taxon>
        <taxon>Streptophyta</taxon>
        <taxon>Embryophyta</taxon>
        <taxon>Tracheophyta</taxon>
        <taxon>Spermatophyta</taxon>
        <taxon>Magnoliopsida</taxon>
        <taxon>eudicotyledons</taxon>
        <taxon>Gunneridae</taxon>
        <taxon>Pentapetalae</taxon>
        <taxon>asterids</taxon>
        <taxon>lamiids</taxon>
        <taxon>Solanales</taxon>
        <taxon>Convolvulaceae</taxon>
        <taxon>Cuscuteae</taxon>
        <taxon>Cuscuta</taxon>
        <taxon>Cuscuta subgen. Cuscuta</taxon>
    </lineage>
</organism>
<feature type="compositionally biased region" description="Basic residues" evidence="1">
    <location>
        <begin position="1"/>
        <end position="26"/>
    </location>
</feature>
<protein>
    <recommendedName>
        <fullName evidence="4">BED-type domain-containing protein</fullName>
    </recommendedName>
</protein>
<accession>A0AAV0ERA6</accession>
<keyword evidence="3" id="KW-1185">Reference proteome</keyword>
<evidence type="ECO:0000313" key="2">
    <source>
        <dbReference type="EMBL" id="CAH9125710.1"/>
    </source>
</evidence>
<dbReference type="Proteomes" id="UP001152523">
    <property type="component" value="Unassembled WGS sequence"/>
</dbReference>
<proteinExistence type="predicted"/>
<gene>
    <name evidence="2" type="ORF">CEPIT_LOCUS26969</name>
</gene>
<sequence length="225" mass="25907">MGNLTHNRRKEIGKNHPSSRKGKRHIGSSSQSRDDFETYYQRRDEDAMSDEQLQQLLEQHNGHFFQQQDIPTIDEEELEDEDAEEDDPTAKDEGDGTPHDDTHIDEPSSSQPGKKNSKSERMLNNFDKWKDPETKIWYATCKWCKKNISLGLSQGYRTAARHLKAKHAVEYVKLGKGKGKQTQISRFANSQPFGNFSYDDSKHLSGMSNLIVEENFPFIFSQVLL</sequence>
<dbReference type="AlphaFoldDB" id="A0AAV0ERA6"/>
<feature type="region of interest" description="Disordered" evidence="1">
    <location>
        <begin position="1"/>
        <end position="121"/>
    </location>
</feature>